<dbReference type="RefSeq" id="WP_072579700.1">
    <property type="nucleotide sequence ID" value="NZ_CP016020.1"/>
</dbReference>
<feature type="chain" id="PRO_5039485538" description="DUF4825 domain-containing protein" evidence="1">
    <location>
        <begin position="21"/>
        <end position="166"/>
    </location>
</feature>
<keyword evidence="4" id="KW-1185">Reference proteome</keyword>
<dbReference type="EMBL" id="CP016020">
    <property type="protein sequence ID" value="APH04905.1"/>
    <property type="molecule type" value="Genomic_DNA"/>
</dbReference>
<dbReference type="PROSITE" id="PS51257">
    <property type="entry name" value="PROKAR_LIPOPROTEIN"/>
    <property type="match status" value="1"/>
</dbReference>
<sequence length="166" mass="19071">MKKRQQVMYMIIIVPFLLSACSSESTEKKEDIFQYNHSYVGDAGAVGNITRLLPVPSGEQVSGLELETKEEPYGVIVNYSYKETSDNNERNNQELALFNATFLLSLLQNADWVQFNFMEQPIKVTLEELTDLYGTNIREVENEEELTKLIQTHLEDEQSVESFFSN</sequence>
<dbReference type="KEGG" id="bwh:A9C19_09170"/>
<dbReference type="Pfam" id="PF16107">
    <property type="entry name" value="DUF4825"/>
    <property type="match status" value="1"/>
</dbReference>
<dbReference type="STRING" id="1547283.A9C19_09170"/>
<dbReference type="Proteomes" id="UP000181936">
    <property type="component" value="Chromosome"/>
</dbReference>
<name>A0A1L3MRB1_9BACI</name>
<organism evidence="3 4">
    <name type="scientific">Bacillus weihaiensis</name>
    <dbReference type="NCBI Taxonomy" id="1547283"/>
    <lineage>
        <taxon>Bacteria</taxon>
        <taxon>Bacillati</taxon>
        <taxon>Bacillota</taxon>
        <taxon>Bacilli</taxon>
        <taxon>Bacillales</taxon>
        <taxon>Bacillaceae</taxon>
        <taxon>Bacillus</taxon>
    </lineage>
</organism>
<gene>
    <name evidence="3" type="ORF">A9C19_09170</name>
</gene>
<feature type="signal peptide" evidence="1">
    <location>
        <begin position="1"/>
        <end position="20"/>
    </location>
</feature>
<evidence type="ECO:0000256" key="1">
    <source>
        <dbReference type="SAM" id="SignalP"/>
    </source>
</evidence>
<evidence type="ECO:0000313" key="3">
    <source>
        <dbReference type="EMBL" id="APH04905.1"/>
    </source>
</evidence>
<reference evidence="3 4" key="1">
    <citation type="journal article" date="2016" name="Sci. Rep.">
        <title>Complete genome sequence and transcriptomic analysis of a novel marine strain Bacillus weihaiensis reveals the mechanism of brown algae degradation.</title>
        <authorList>
            <person name="Zhu Y."/>
            <person name="Chen P."/>
            <person name="Bao Y."/>
            <person name="Men Y."/>
            <person name="Zeng Y."/>
            <person name="Yang J."/>
            <person name="Sun J."/>
            <person name="Sun Y."/>
        </authorList>
    </citation>
    <scope>NUCLEOTIDE SEQUENCE [LARGE SCALE GENOMIC DNA]</scope>
    <source>
        <strain evidence="3 4">Alg07</strain>
    </source>
</reference>
<evidence type="ECO:0000313" key="4">
    <source>
        <dbReference type="Proteomes" id="UP000181936"/>
    </source>
</evidence>
<evidence type="ECO:0000259" key="2">
    <source>
        <dbReference type="Pfam" id="PF16107"/>
    </source>
</evidence>
<dbReference type="OrthoDB" id="2352542at2"/>
<keyword evidence="1" id="KW-0732">Signal</keyword>
<accession>A0A1L3MRB1</accession>
<dbReference type="InterPro" id="IPR032250">
    <property type="entry name" value="DUF4825"/>
</dbReference>
<dbReference type="AlphaFoldDB" id="A0A1L3MRB1"/>
<protein>
    <recommendedName>
        <fullName evidence="2">DUF4825 domain-containing protein</fullName>
    </recommendedName>
</protein>
<proteinExistence type="predicted"/>
<feature type="domain" description="DUF4825" evidence="2">
    <location>
        <begin position="33"/>
        <end position="119"/>
    </location>
</feature>